<dbReference type="CTD" id="20315184"/>
<dbReference type="AlphaFoldDB" id="A0A075A068"/>
<protein>
    <submittedName>
        <fullName evidence="1">Uncharacterized protein</fullName>
    </submittedName>
</protein>
<dbReference type="RefSeq" id="XP_009163175.1">
    <property type="nucleotide sequence ID" value="XM_009164911.1"/>
</dbReference>
<name>A0A075A068_OPIVI</name>
<dbReference type="KEGG" id="ovi:T265_00996"/>
<proteinExistence type="predicted"/>
<dbReference type="GeneID" id="20315184"/>
<organism evidence="1 2">
    <name type="scientific">Opisthorchis viverrini</name>
    <name type="common">Southeast Asian liver fluke</name>
    <dbReference type="NCBI Taxonomy" id="6198"/>
    <lineage>
        <taxon>Eukaryota</taxon>
        <taxon>Metazoa</taxon>
        <taxon>Spiralia</taxon>
        <taxon>Lophotrochozoa</taxon>
        <taxon>Platyhelminthes</taxon>
        <taxon>Trematoda</taxon>
        <taxon>Digenea</taxon>
        <taxon>Opisthorchiida</taxon>
        <taxon>Opisthorchiata</taxon>
        <taxon>Opisthorchiidae</taxon>
        <taxon>Opisthorchis</taxon>
    </lineage>
</organism>
<evidence type="ECO:0000313" key="2">
    <source>
        <dbReference type="Proteomes" id="UP000054324"/>
    </source>
</evidence>
<dbReference type="OrthoDB" id="10550689at2759"/>
<evidence type="ECO:0000313" key="1">
    <source>
        <dbReference type="EMBL" id="KER33103.1"/>
    </source>
</evidence>
<accession>A0A075A068</accession>
<dbReference type="Proteomes" id="UP000054324">
    <property type="component" value="Unassembled WGS sequence"/>
</dbReference>
<reference evidence="1 2" key="1">
    <citation type="submission" date="2013-11" db="EMBL/GenBank/DDBJ databases">
        <title>Opisthorchis viverrini - life in the bile duct.</title>
        <authorList>
            <person name="Young N.D."/>
            <person name="Nagarajan N."/>
            <person name="Lin S.J."/>
            <person name="Korhonen P.K."/>
            <person name="Jex A.R."/>
            <person name="Hall R.S."/>
            <person name="Safavi-Hemami H."/>
            <person name="Kaewkong W."/>
            <person name="Bertrand D."/>
            <person name="Gao S."/>
            <person name="Seet Q."/>
            <person name="Wongkham S."/>
            <person name="Teh B.T."/>
            <person name="Wongkham C."/>
            <person name="Intapan P.M."/>
            <person name="Maleewong W."/>
            <person name="Yang X."/>
            <person name="Hu M."/>
            <person name="Wang Z."/>
            <person name="Hofmann A."/>
            <person name="Sternberg P.W."/>
            <person name="Tan P."/>
            <person name="Wang J."/>
            <person name="Gasser R.B."/>
        </authorList>
    </citation>
    <scope>NUCLEOTIDE SEQUENCE [LARGE SCALE GENOMIC DNA]</scope>
</reference>
<sequence length="207" mass="23703">MKRLIVQSELMLRQNSTSAQDNKPLVLDGNRKQPRWRLTSNDAVPCGLSRQPTDPADWWFQRDRLPYHRYCCGKQPCPLCGENLQARPPRSLRPYSAQMLSFTRNSCKLGTVGVSSTTSYRGPRLASYTPTYCRGPVWTSGTVPSSFELEISTTATSSGTTVFLARCDKSLKKFRRKEGRRIQVQQYRRRQLVVVRDARIRTQVDGR</sequence>
<keyword evidence="2" id="KW-1185">Reference proteome</keyword>
<gene>
    <name evidence="1" type="ORF">T265_00996</name>
</gene>
<dbReference type="EMBL" id="KL596628">
    <property type="protein sequence ID" value="KER33103.1"/>
    <property type="molecule type" value="Genomic_DNA"/>
</dbReference>